<dbReference type="Proteomes" id="UP000319825">
    <property type="component" value="Unassembled WGS sequence"/>
</dbReference>
<name>A0A562IIH9_MICOL</name>
<organism evidence="2 3">
    <name type="scientific">Micromonospora olivasterospora</name>
    <dbReference type="NCBI Taxonomy" id="1880"/>
    <lineage>
        <taxon>Bacteria</taxon>
        <taxon>Bacillati</taxon>
        <taxon>Actinomycetota</taxon>
        <taxon>Actinomycetes</taxon>
        <taxon>Micromonosporales</taxon>
        <taxon>Micromonosporaceae</taxon>
        <taxon>Micromonospora</taxon>
    </lineage>
</organism>
<proteinExistence type="predicted"/>
<sequence>MKTTSSYAANRPPLASALTQTPWTLSPQAPAVMLPVRLETRFAGATLKIRVYPDQIHVDDHEPGLTAEEDAAGRAYWGEGRPGGITGTPDEAAWADLVRRFGAPRAGWIARVMEPTDGNFPDPLPRPGPWCEPARARLLPTRWYAVGRTVSGRLFTGTSGPVTPDLPVGPSPVPPEGTSTLAQAPAEALPVDAGMRWTVDFAAALGAGMALTVTVPTDGAGRPETVERLLVFGLDSASTPAEASRALGRLFEAHAATDGLAFLAPDSPTNNTVTATPAAEPTTAAPSSGDSAADAQAPEAAAALVADALGVHLTAEPDDALSAARRRPARPDAPAALARGTGATVTDRPTGGLVRRALWPASFGGLLRHLLPVATPAETAAVRDHFVAHVHAEGPLPTLRVGRQPYGLLPVASLRDWRPAGGGEARAVTLLTRLWQQVWLPSRIPRIVPGLADPERALLDVLATDARVLEVRARSMLGNEYVSWLWRFARLGLGPDWREQVVEPARDLLAALGLGGATDPRLSLAVFAKEAYALGTPLLDGPGTPRADRIGAYLRALAAVGLHGDEVPARPGEGPVPLFHRLLRAALIAEHSAAADAFAAEAALPAAAEIPEPELVDIRPHDRTPVLRRRLGVDVPGAGGATVGGYLADVHDDPRQVRATTELRAFRAALTGLADLLDDGLSPADLHRHVAGTLGLAAHRLDAWITSLATRRLARLTAGPHPGVHVGGYAWLVDLRPAQPPRMVPRPDDVPPEVAPPTLPAAPEGAGHVHAPSPAQAVTSAVLRSAWRSHRGGDQPLAVELSSRRVRLAEQLLDGVRAGQSLGALLGYRFERGLHDHPDGPLDAHLPLFRRLAPVRAHRVDPAPGGATVTATVESARTVDGLELHRLHQAGTIDAQLDALPAGARAAIRDVLADLADATDAVADTLLAESVHQLALGDMNRAAAAVDAASGAATNPPQLHVTRTPATGATLTHRVLLLVNVDERASQLRRDWPAGRAQHPRIVGAAADVLTSVLLPPSPRVWWRYRWHAPDGITATPWQAASLDRLQLPAIDLLAAPPHPGRPGDAELDRRIALDAWGPLLPAGVKPDWTLELDYDRDPAWPGDRVSLAEFLHAVNVLRDLVGRSRPVVAADLGLDADAPPQVDDVAKAQAGELWQAARDAASALADVPAVDAPGWDEADVRLLLDTAAGFGVVGAVPPPPAAGAAGAVADAAVVAAAELARRLAAHCRVVAELHDRAPCPPSACACVPATDFDRPSAPPARRREAQIARVRALLGPDMPVLTRATAPQPADLATALDASDALQGGSPHPVRRWLSRYGRVRPAVGRLQEVLTAAEALDAGGVVKLPTTVQVAQLPYAEGDRWVGEAAPRPGTEPVSLVVVAPGGLDPARPVHGLLVDEWTEVVPAGRVQTGLTFEYDAPGAAAPQAVLLGLAPEGVASWQPATLAQVLEEALDLAVARAVDVDSLGAAGQFLPALYFPTNVAETATTTDFVPDATLTPQGGQEGS</sequence>
<dbReference type="EMBL" id="VLKE01000001">
    <property type="protein sequence ID" value="TWH70525.1"/>
    <property type="molecule type" value="Genomic_DNA"/>
</dbReference>
<accession>A0A562IIH9</accession>
<feature type="region of interest" description="Disordered" evidence="1">
    <location>
        <begin position="321"/>
        <end position="349"/>
    </location>
</feature>
<reference evidence="2 3" key="1">
    <citation type="submission" date="2019-07" db="EMBL/GenBank/DDBJ databases">
        <title>R&amp;d 2014.</title>
        <authorList>
            <person name="Klenk H.-P."/>
        </authorList>
    </citation>
    <scope>NUCLEOTIDE SEQUENCE [LARGE SCALE GENOMIC DNA]</scope>
    <source>
        <strain evidence="2 3">DSM 43868</strain>
    </source>
</reference>
<evidence type="ECO:0000313" key="3">
    <source>
        <dbReference type="Proteomes" id="UP000319825"/>
    </source>
</evidence>
<evidence type="ECO:0000256" key="1">
    <source>
        <dbReference type="SAM" id="MobiDB-lite"/>
    </source>
</evidence>
<feature type="compositionally biased region" description="Low complexity" evidence="1">
    <location>
        <begin position="268"/>
        <end position="298"/>
    </location>
</feature>
<evidence type="ECO:0000313" key="2">
    <source>
        <dbReference type="EMBL" id="TWH70525.1"/>
    </source>
</evidence>
<feature type="region of interest" description="Disordered" evidence="1">
    <location>
        <begin position="262"/>
        <end position="298"/>
    </location>
</feature>
<dbReference type="RefSeq" id="WP_145776775.1">
    <property type="nucleotide sequence ID" value="NZ_JBIAZH010000007.1"/>
</dbReference>
<dbReference type="OrthoDB" id="9757728at2"/>
<gene>
    <name evidence="2" type="ORF">JD77_05550</name>
</gene>
<comment type="caution">
    <text evidence="2">The sequence shown here is derived from an EMBL/GenBank/DDBJ whole genome shotgun (WGS) entry which is preliminary data.</text>
</comment>
<protein>
    <submittedName>
        <fullName evidence="2">Uncharacterized protein</fullName>
    </submittedName>
</protein>
<keyword evidence="3" id="KW-1185">Reference proteome</keyword>